<dbReference type="SFLD" id="SFLDG01180">
    <property type="entry name" value="SUF1"/>
    <property type="match status" value="1"/>
</dbReference>
<dbReference type="InterPro" id="IPR050931">
    <property type="entry name" value="Mito_Protein_Transport_Metaxin"/>
</dbReference>
<evidence type="ECO:0000313" key="3">
    <source>
        <dbReference type="Proteomes" id="UP001500713"/>
    </source>
</evidence>
<dbReference type="InterPro" id="IPR012336">
    <property type="entry name" value="Thioredoxin-like_fold"/>
</dbReference>
<evidence type="ECO:0000259" key="1">
    <source>
        <dbReference type="PROSITE" id="PS50404"/>
    </source>
</evidence>
<dbReference type="PANTHER" id="PTHR12289">
    <property type="entry name" value="METAXIN RELATED"/>
    <property type="match status" value="1"/>
</dbReference>
<feature type="domain" description="GST N-terminal" evidence="1">
    <location>
        <begin position="8"/>
        <end position="79"/>
    </location>
</feature>
<dbReference type="SUPFAM" id="SSF52833">
    <property type="entry name" value="Thioredoxin-like"/>
    <property type="match status" value="1"/>
</dbReference>
<protein>
    <submittedName>
        <fullName evidence="2">Glutathione S-transferase C-terminal domain-containing protein</fullName>
    </submittedName>
</protein>
<sequence>MTIKYKQFQSGFGVPNPSPFCMKGEILLKIAKVEYDTEIMDDPRKAPKGKLPFLIDDGAEIADTALIQRHLENKYGTDFDAGLTGEQRATSHAMARMIEERLYWVTVYSRWIDDHNWPIIKKFWFGAMPPLIRNLIPIIAQKQVKNNLKAQGIGRHAAKNIYAFGAADLEALSTQLGEKAFMFGDQPTSLDTIAYPIIANSLIEELPSPLLEAAKSHTNFAPYVERCQALWFPDVTG</sequence>
<dbReference type="Gene3D" id="3.40.30.10">
    <property type="entry name" value="Glutaredoxin"/>
    <property type="match status" value="1"/>
</dbReference>
<dbReference type="EMBL" id="BAAAEM010000002">
    <property type="protein sequence ID" value="GAA0473905.1"/>
    <property type="molecule type" value="Genomic_DNA"/>
</dbReference>
<dbReference type="CDD" id="cd03193">
    <property type="entry name" value="GST_C_Metaxin"/>
    <property type="match status" value="1"/>
</dbReference>
<dbReference type="SUPFAM" id="SSF47616">
    <property type="entry name" value="GST C-terminal domain-like"/>
    <property type="match status" value="1"/>
</dbReference>
<dbReference type="InterPro" id="IPR004045">
    <property type="entry name" value="Glutathione_S-Trfase_N"/>
</dbReference>
<dbReference type="SFLD" id="SFLDG01200">
    <property type="entry name" value="SUF1.1"/>
    <property type="match status" value="1"/>
</dbReference>
<comment type="caution">
    <text evidence="2">The sequence shown here is derived from an EMBL/GenBank/DDBJ whole genome shotgun (WGS) entry which is preliminary data.</text>
</comment>
<dbReference type="InterPro" id="IPR036282">
    <property type="entry name" value="Glutathione-S-Trfase_C_sf"/>
</dbReference>
<dbReference type="SFLD" id="SFLDS00019">
    <property type="entry name" value="Glutathione_Transferase_(cytos"/>
    <property type="match status" value="1"/>
</dbReference>
<keyword evidence="3" id="KW-1185">Reference proteome</keyword>
<gene>
    <name evidence="2" type="ORF">GCM10009096_14150</name>
</gene>
<dbReference type="PANTHER" id="PTHR12289:SF41">
    <property type="entry name" value="FAILED AXON CONNECTIONS-RELATED"/>
    <property type="match status" value="1"/>
</dbReference>
<evidence type="ECO:0000313" key="2">
    <source>
        <dbReference type="EMBL" id="GAA0473905.1"/>
    </source>
</evidence>
<dbReference type="Gene3D" id="1.20.1050.10">
    <property type="match status" value="1"/>
</dbReference>
<dbReference type="Proteomes" id="UP001500713">
    <property type="component" value="Unassembled WGS sequence"/>
</dbReference>
<organism evidence="2 3">
    <name type="scientific">Parasphingorhabdus litoris</name>
    <dbReference type="NCBI Taxonomy" id="394733"/>
    <lineage>
        <taxon>Bacteria</taxon>
        <taxon>Pseudomonadati</taxon>
        <taxon>Pseudomonadota</taxon>
        <taxon>Alphaproteobacteria</taxon>
        <taxon>Sphingomonadales</taxon>
        <taxon>Sphingomonadaceae</taxon>
        <taxon>Parasphingorhabdus</taxon>
    </lineage>
</organism>
<dbReference type="InterPro" id="IPR026928">
    <property type="entry name" value="FAX/IsoI-like"/>
</dbReference>
<dbReference type="Pfam" id="PF17171">
    <property type="entry name" value="GST_C_6"/>
    <property type="match status" value="1"/>
</dbReference>
<proteinExistence type="predicted"/>
<accession>A0ABP3K901</accession>
<dbReference type="PROSITE" id="PS50404">
    <property type="entry name" value="GST_NTER"/>
    <property type="match status" value="1"/>
</dbReference>
<reference evidence="3" key="1">
    <citation type="journal article" date="2019" name="Int. J. Syst. Evol. Microbiol.">
        <title>The Global Catalogue of Microorganisms (GCM) 10K type strain sequencing project: providing services to taxonomists for standard genome sequencing and annotation.</title>
        <authorList>
            <consortium name="The Broad Institute Genomics Platform"/>
            <consortium name="The Broad Institute Genome Sequencing Center for Infectious Disease"/>
            <person name="Wu L."/>
            <person name="Ma J."/>
        </authorList>
    </citation>
    <scope>NUCLEOTIDE SEQUENCE [LARGE SCALE GENOMIC DNA]</scope>
    <source>
        <strain evidence="3">JCM 14162</strain>
    </source>
</reference>
<dbReference type="InterPro" id="IPR040079">
    <property type="entry name" value="Glutathione_S-Trfase"/>
</dbReference>
<dbReference type="InterPro" id="IPR033468">
    <property type="entry name" value="Metaxin_GST"/>
</dbReference>
<dbReference type="Pfam" id="PF17172">
    <property type="entry name" value="GST_N_4"/>
    <property type="match status" value="1"/>
</dbReference>
<name>A0ABP3K901_9SPHN</name>
<dbReference type="InterPro" id="IPR036249">
    <property type="entry name" value="Thioredoxin-like_sf"/>
</dbReference>
<dbReference type="RefSeq" id="WP_229956063.1">
    <property type="nucleotide sequence ID" value="NZ_BAAAEM010000002.1"/>
</dbReference>